<feature type="active site" evidence="4">
    <location>
        <position position="49"/>
    </location>
</feature>
<dbReference type="Proteomes" id="UP000264589">
    <property type="component" value="Unassembled WGS sequence"/>
</dbReference>
<dbReference type="GO" id="GO:0008113">
    <property type="term" value="F:peptide-methionine (S)-S-oxide reductase activity"/>
    <property type="evidence" value="ECO:0007669"/>
    <property type="project" value="UniProtKB-UniRule"/>
</dbReference>
<comment type="similarity">
    <text evidence="4">Belongs to the MsrA Met sulfoxide reductase family.</text>
</comment>
<dbReference type="InterPro" id="IPR036509">
    <property type="entry name" value="Met_Sox_Rdtase_MsrA_sf"/>
</dbReference>
<evidence type="ECO:0000256" key="3">
    <source>
        <dbReference type="ARBA" id="ARBA00048782"/>
    </source>
</evidence>
<gene>
    <name evidence="4 7" type="primary">msrA</name>
    <name evidence="7" type="ORF">DX908_01845</name>
</gene>
<reference evidence="7 8" key="1">
    <citation type="submission" date="2018-08" db="EMBL/GenBank/DDBJ databases">
        <title>Parvularcula sp. SM1705, isolated from surface water of the South Sea China.</title>
        <authorList>
            <person name="Sun L."/>
        </authorList>
    </citation>
    <scope>NUCLEOTIDE SEQUENCE [LARGE SCALE GENOMIC DNA]</scope>
    <source>
        <strain evidence="7 8">SM1705</strain>
    </source>
</reference>
<dbReference type="InterPro" id="IPR002569">
    <property type="entry name" value="Met_Sox_Rdtase_MsrA_dom"/>
</dbReference>
<dbReference type="OrthoDB" id="4174719at2"/>
<name>A0A371RFC8_9PROT</name>
<dbReference type="EC" id="1.8.4.11" evidence="4"/>
<dbReference type="InParanoid" id="A0A371RFC8"/>
<evidence type="ECO:0000256" key="4">
    <source>
        <dbReference type="HAMAP-Rule" id="MF_01401"/>
    </source>
</evidence>
<evidence type="ECO:0000256" key="5">
    <source>
        <dbReference type="SAM" id="SignalP"/>
    </source>
</evidence>
<dbReference type="PANTHER" id="PTHR43774">
    <property type="entry name" value="PEPTIDE METHIONINE SULFOXIDE REDUCTASE"/>
    <property type="match status" value="1"/>
</dbReference>
<proteinExistence type="inferred from homology"/>
<evidence type="ECO:0000256" key="1">
    <source>
        <dbReference type="ARBA" id="ARBA00023002"/>
    </source>
</evidence>
<dbReference type="PROSITE" id="PS51257">
    <property type="entry name" value="PROKAR_LIPOPROTEIN"/>
    <property type="match status" value="1"/>
</dbReference>
<comment type="function">
    <text evidence="4">Has an important function as a repair enzyme for proteins that have been inactivated by oxidation. Catalyzes the reversible oxidation-reduction of methionine sulfoxide in proteins to methionine.</text>
</comment>
<dbReference type="PANTHER" id="PTHR43774:SF1">
    <property type="entry name" value="PEPTIDE METHIONINE SULFOXIDE REDUCTASE MSRA 2"/>
    <property type="match status" value="1"/>
</dbReference>
<dbReference type="SUPFAM" id="SSF55068">
    <property type="entry name" value="Peptide methionine sulfoxide reductase"/>
    <property type="match status" value="1"/>
</dbReference>
<evidence type="ECO:0000256" key="2">
    <source>
        <dbReference type="ARBA" id="ARBA00047806"/>
    </source>
</evidence>
<dbReference type="RefSeq" id="WP_116390758.1">
    <property type="nucleotide sequence ID" value="NZ_QUQO01000001.1"/>
</dbReference>
<sequence>MTRFFALPLILLCALAACGGSKGGSAAEKAPDLMDVPEDASTLVVAGGCFWCVEKDFEARADVYEAVSGFAGGDKRDATYRDHEGHREAVEVYYDASQTSFAELIYFFLRTIDVTDAGGQFCDRGHAYTTAIYYKSEAERAAAEAAIAEAEKLLGKEIATRVEPLPFFVAAEDYHQDYYKSDEQILTRYGRLPKSEAYKRYRKGCGRDARVRAVWGDEAATH</sequence>
<dbReference type="NCBIfam" id="TIGR00401">
    <property type="entry name" value="msrA"/>
    <property type="match status" value="1"/>
</dbReference>
<keyword evidence="5" id="KW-0732">Signal</keyword>
<comment type="catalytic activity">
    <reaction evidence="2 4">
        <text>L-methionyl-[protein] + [thioredoxin]-disulfide + H2O = L-methionyl-(S)-S-oxide-[protein] + [thioredoxin]-dithiol</text>
        <dbReference type="Rhea" id="RHEA:14217"/>
        <dbReference type="Rhea" id="RHEA-COMP:10698"/>
        <dbReference type="Rhea" id="RHEA-COMP:10700"/>
        <dbReference type="Rhea" id="RHEA-COMP:12313"/>
        <dbReference type="Rhea" id="RHEA-COMP:12315"/>
        <dbReference type="ChEBI" id="CHEBI:15377"/>
        <dbReference type="ChEBI" id="CHEBI:16044"/>
        <dbReference type="ChEBI" id="CHEBI:29950"/>
        <dbReference type="ChEBI" id="CHEBI:44120"/>
        <dbReference type="ChEBI" id="CHEBI:50058"/>
        <dbReference type="EC" id="1.8.4.11"/>
    </reaction>
</comment>
<feature type="signal peptide" evidence="5">
    <location>
        <begin position="1"/>
        <end position="26"/>
    </location>
</feature>
<keyword evidence="8" id="KW-1185">Reference proteome</keyword>
<feature type="chain" id="PRO_5016721282" description="Peptide methionine sulfoxide reductase MsrA" evidence="5">
    <location>
        <begin position="27"/>
        <end position="222"/>
    </location>
</feature>
<comment type="catalytic activity">
    <reaction evidence="3 4">
        <text>[thioredoxin]-disulfide + L-methionine + H2O = L-methionine (S)-S-oxide + [thioredoxin]-dithiol</text>
        <dbReference type="Rhea" id="RHEA:19993"/>
        <dbReference type="Rhea" id="RHEA-COMP:10698"/>
        <dbReference type="Rhea" id="RHEA-COMP:10700"/>
        <dbReference type="ChEBI" id="CHEBI:15377"/>
        <dbReference type="ChEBI" id="CHEBI:29950"/>
        <dbReference type="ChEBI" id="CHEBI:50058"/>
        <dbReference type="ChEBI" id="CHEBI:57844"/>
        <dbReference type="ChEBI" id="CHEBI:58772"/>
        <dbReference type="EC" id="1.8.4.11"/>
    </reaction>
</comment>
<dbReference type="EMBL" id="QUQO01000001">
    <property type="protein sequence ID" value="RFB04130.1"/>
    <property type="molecule type" value="Genomic_DNA"/>
</dbReference>
<protein>
    <recommendedName>
        <fullName evidence="4">Peptide methionine sulfoxide reductase MsrA</fullName>
        <shortName evidence="4">Protein-methionine-S-oxide reductase</shortName>
        <ecNumber evidence="4">1.8.4.11</ecNumber>
    </recommendedName>
    <alternativeName>
        <fullName evidence="4">Peptide-methionine (S)-S-oxide reductase</fullName>
        <shortName evidence="4">Peptide Met(O) reductase</shortName>
    </alternativeName>
</protein>
<dbReference type="GO" id="GO:0033744">
    <property type="term" value="F:L-methionine:thioredoxin-disulfide S-oxidoreductase activity"/>
    <property type="evidence" value="ECO:0007669"/>
    <property type="project" value="RHEA"/>
</dbReference>
<evidence type="ECO:0000313" key="8">
    <source>
        <dbReference type="Proteomes" id="UP000264589"/>
    </source>
</evidence>
<accession>A0A371RFC8</accession>
<dbReference type="Pfam" id="PF01625">
    <property type="entry name" value="PMSR"/>
    <property type="match status" value="1"/>
</dbReference>
<keyword evidence="1 4" id="KW-0560">Oxidoreductase</keyword>
<comment type="caution">
    <text evidence="7">The sequence shown here is derived from an EMBL/GenBank/DDBJ whole genome shotgun (WGS) entry which is preliminary data.</text>
</comment>
<organism evidence="7 8">
    <name type="scientific">Parvularcula marina</name>
    <dbReference type="NCBI Taxonomy" id="2292771"/>
    <lineage>
        <taxon>Bacteria</taxon>
        <taxon>Pseudomonadati</taxon>
        <taxon>Pseudomonadota</taxon>
        <taxon>Alphaproteobacteria</taxon>
        <taxon>Parvularculales</taxon>
        <taxon>Parvularculaceae</taxon>
        <taxon>Parvularcula</taxon>
    </lineage>
</organism>
<feature type="domain" description="Peptide methionine sulphoxide reductase MsrA" evidence="6">
    <location>
        <begin position="43"/>
        <end position="183"/>
    </location>
</feature>
<dbReference type="AlphaFoldDB" id="A0A371RFC8"/>
<dbReference type="Gene3D" id="3.30.1060.10">
    <property type="entry name" value="Peptide methionine sulphoxide reductase MsrA"/>
    <property type="match status" value="1"/>
</dbReference>
<dbReference type="HAMAP" id="MF_01401">
    <property type="entry name" value="MsrA"/>
    <property type="match status" value="1"/>
</dbReference>
<evidence type="ECO:0000313" key="7">
    <source>
        <dbReference type="EMBL" id="RFB04130.1"/>
    </source>
</evidence>
<evidence type="ECO:0000259" key="6">
    <source>
        <dbReference type="Pfam" id="PF01625"/>
    </source>
</evidence>